<evidence type="ECO:0000313" key="2">
    <source>
        <dbReference type="Proteomes" id="UP000026915"/>
    </source>
</evidence>
<organism evidence="1 2">
    <name type="scientific">Theobroma cacao</name>
    <name type="common">Cacao</name>
    <name type="synonym">Cocoa</name>
    <dbReference type="NCBI Taxonomy" id="3641"/>
    <lineage>
        <taxon>Eukaryota</taxon>
        <taxon>Viridiplantae</taxon>
        <taxon>Streptophyta</taxon>
        <taxon>Embryophyta</taxon>
        <taxon>Tracheophyta</taxon>
        <taxon>Spermatophyta</taxon>
        <taxon>Magnoliopsida</taxon>
        <taxon>eudicotyledons</taxon>
        <taxon>Gunneridae</taxon>
        <taxon>Pentapetalae</taxon>
        <taxon>rosids</taxon>
        <taxon>malvids</taxon>
        <taxon>Malvales</taxon>
        <taxon>Malvaceae</taxon>
        <taxon>Byttnerioideae</taxon>
        <taxon>Theobroma</taxon>
    </lineage>
</organism>
<dbReference type="EMBL" id="CM001881">
    <property type="protein sequence ID" value="EOY23585.1"/>
    <property type="molecule type" value="Genomic_DNA"/>
</dbReference>
<dbReference type="EMBL" id="CM001881">
    <property type="protein sequence ID" value="EOY23584.1"/>
    <property type="molecule type" value="Genomic_DNA"/>
</dbReference>
<dbReference type="HOGENOM" id="CLU_3000305_0_0_1"/>
<name>A0A061G161_THECC</name>
<sequence>MNLYFSLPLGLSSPMLGFETGNLGWHQYFSDLEHTSSIYIVSRGRASSTNLAFSSTE</sequence>
<accession>A0A061G161</accession>
<reference evidence="1 2" key="1">
    <citation type="journal article" date="2013" name="Genome Biol.">
        <title>The genome sequence of the most widely cultivated cacao type and its use to identify candidate genes regulating pod color.</title>
        <authorList>
            <person name="Motamayor J.C."/>
            <person name="Mockaitis K."/>
            <person name="Schmutz J."/>
            <person name="Haiminen N."/>
            <person name="Iii D.L."/>
            <person name="Cornejo O."/>
            <person name="Findley S.D."/>
            <person name="Zheng P."/>
            <person name="Utro F."/>
            <person name="Royaert S."/>
            <person name="Saski C."/>
            <person name="Jenkins J."/>
            <person name="Podicheti R."/>
            <person name="Zhao M."/>
            <person name="Scheffler B.E."/>
            <person name="Stack J.C."/>
            <person name="Feltus F.A."/>
            <person name="Mustiga G.M."/>
            <person name="Amores F."/>
            <person name="Phillips W."/>
            <person name="Marelli J.P."/>
            <person name="May G.D."/>
            <person name="Shapiro H."/>
            <person name="Ma J."/>
            <person name="Bustamante C.D."/>
            <person name="Schnell R.J."/>
            <person name="Main D."/>
            <person name="Gilbert D."/>
            <person name="Parida L."/>
            <person name="Kuhn D.N."/>
        </authorList>
    </citation>
    <scope>NUCLEOTIDE SEQUENCE [LARGE SCALE GENOMIC DNA]</scope>
    <source>
        <strain evidence="2">cv. Matina 1-6</strain>
    </source>
</reference>
<keyword evidence="2" id="KW-1185">Reference proteome</keyword>
<dbReference type="Gramene" id="EOY23584">
    <property type="protein sequence ID" value="EOY23584"/>
    <property type="gene ID" value="TCM_015433"/>
</dbReference>
<dbReference type="Proteomes" id="UP000026915">
    <property type="component" value="Chromosome 3"/>
</dbReference>
<gene>
    <name evidence="1" type="ORF">TCM_015433</name>
</gene>
<proteinExistence type="predicted"/>
<dbReference type="AlphaFoldDB" id="A0A061G161"/>
<dbReference type="Gramene" id="EOY23585">
    <property type="protein sequence ID" value="EOY23585"/>
    <property type="gene ID" value="TCM_015433"/>
</dbReference>
<evidence type="ECO:0000313" key="1">
    <source>
        <dbReference type="EMBL" id="EOY23585.1"/>
    </source>
</evidence>
<protein>
    <submittedName>
        <fullName evidence="1">Uncharacterized protein isoform 1</fullName>
    </submittedName>
</protein>
<dbReference type="InParanoid" id="A0A061G161"/>